<dbReference type="AlphaFoldDB" id="A0A1S3BFR5"/>
<reference evidence="7" key="1">
    <citation type="submission" date="2025-08" db="UniProtKB">
        <authorList>
            <consortium name="RefSeq"/>
        </authorList>
    </citation>
    <scope>IDENTIFICATION</scope>
    <source>
        <tissue evidence="7">Stem</tissue>
    </source>
</reference>
<dbReference type="InParanoid" id="A0A1S3BFR5"/>
<protein>
    <submittedName>
        <fullName evidence="7">Uncharacterized protein LOC103489354</fullName>
    </submittedName>
</protein>
<feature type="compositionally biased region" description="Basic and acidic residues" evidence="3">
    <location>
        <begin position="302"/>
        <end position="328"/>
    </location>
</feature>
<dbReference type="CDD" id="cd06464">
    <property type="entry name" value="ACD_sHsps-like"/>
    <property type="match status" value="1"/>
</dbReference>
<dbReference type="eggNOG" id="KOG0710">
    <property type="taxonomic scope" value="Eukaryota"/>
</dbReference>
<sequence>MATPRPRIGNLAIRRQSMRAYNEPFTPNVEEIDENEAHILRLQLPDFEHVNVNVEREARTVVVTGDRHVSNTRLLILNKTFPIPQNCKSDGVEHKLQDGVLTITILKQITEPVTAPPLQAAESTAPPETKAENKEPDTAALTKSESVPDKAKEEISSANVSPPETKAKIKEPEAALTKSESTPDKAKEEISSANVSPPETKAEIKEPAAALPKDDSTPEKGKEDISPGNVAPPESKAEIKEPEAAALPKDEGKSAALQKQGSAKATKEEAPTPAPLVASQPPADRNYRKEETTLDQNISSQEKSKEIENQNPEKGKESKTEEVRKNEETAEIGTGTPSPRATKVGKPAGGFTIRRLPLRVTVSLSATVVIAVAAYFTYAYYGFSFAME</sequence>
<dbReference type="Gene3D" id="2.60.40.790">
    <property type="match status" value="1"/>
</dbReference>
<evidence type="ECO:0000256" key="3">
    <source>
        <dbReference type="SAM" id="MobiDB-lite"/>
    </source>
</evidence>
<feature type="compositionally biased region" description="Basic and acidic residues" evidence="3">
    <location>
        <begin position="146"/>
        <end position="155"/>
    </location>
</feature>
<proteinExistence type="inferred from homology"/>
<dbReference type="KEGG" id="cmo:103489354"/>
<evidence type="ECO:0000256" key="1">
    <source>
        <dbReference type="PROSITE-ProRule" id="PRU00285"/>
    </source>
</evidence>
<feature type="domain" description="SHSP" evidence="5">
    <location>
        <begin position="20"/>
        <end position="123"/>
    </location>
</feature>
<dbReference type="Gramene" id="MELO3C012318.2.1">
    <property type="protein sequence ID" value="MELO3C012318.2.1"/>
    <property type="gene ID" value="MELO3C012318.2"/>
</dbReference>
<evidence type="ECO:0000256" key="4">
    <source>
        <dbReference type="SAM" id="Phobius"/>
    </source>
</evidence>
<evidence type="ECO:0000259" key="5">
    <source>
        <dbReference type="PROSITE" id="PS01031"/>
    </source>
</evidence>
<feature type="transmembrane region" description="Helical" evidence="4">
    <location>
        <begin position="360"/>
        <end position="381"/>
    </location>
</feature>
<accession>A0A1S3BFR5</accession>
<dbReference type="PROSITE" id="PS01031">
    <property type="entry name" value="SHSP"/>
    <property type="match status" value="1"/>
</dbReference>
<evidence type="ECO:0000256" key="2">
    <source>
        <dbReference type="RuleBase" id="RU003616"/>
    </source>
</evidence>
<dbReference type="SUPFAM" id="SSF49764">
    <property type="entry name" value="HSP20-like chaperones"/>
    <property type="match status" value="1"/>
</dbReference>
<evidence type="ECO:0000313" key="6">
    <source>
        <dbReference type="Proteomes" id="UP001652600"/>
    </source>
</evidence>
<dbReference type="RefSeq" id="XP_008446715.2">
    <property type="nucleotide sequence ID" value="XM_008448493.3"/>
</dbReference>
<feature type="compositionally biased region" description="Basic and acidic residues" evidence="3">
    <location>
        <begin position="235"/>
        <end position="253"/>
    </location>
</feature>
<keyword evidence="6" id="KW-1185">Reference proteome</keyword>
<dbReference type="Proteomes" id="UP001652600">
    <property type="component" value="Chromosome 10"/>
</dbReference>
<evidence type="ECO:0000313" key="7">
    <source>
        <dbReference type="RefSeq" id="XP_008446715.2"/>
    </source>
</evidence>
<gene>
    <name evidence="7" type="primary">LOC103489354</name>
</gene>
<comment type="similarity">
    <text evidence="1 2">Belongs to the small heat shock protein (HSP20) family.</text>
</comment>
<feature type="compositionally biased region" description="Basic and acidic residues" evidence="3">
    <location>
        <begin position="200"/>
        <end position="225"/>
    </location>
</feature>
<feature type="compositionally biased region" description="Basic and acidic residues" evidence="3">
    <location>
        <begin position="181"/>
        <end position="190"/>
    </location>
</feature>
<name>A0A1S3BFR5_CUCME</name>
<feature type="region of interest" description="Disordered" evidence="3">
    <location>
        <begin position="114"/>
        <end position="348"/>
    </location>
</feature>
<dbReference type="Pfam" id="PF00011">
    <property type="entry name" value="HSP20"/>
    <property type="match status" value="1"/>
</dbReference>
<organism evidence="6 7">
    <name type="scientific">Cucumis melo</name>
    <name type="common">Muskmelon</name>
    <dbReference type="NCBI Taxonomy" id="3656"/>
    <lineage>
        <taxon>Eukaryota</taxon>
        <taxon>Viridiplantae</taxon>
        <taxon>Streptophyta</taxon>
        <taxon>Embryophyta</taxon>
        <taxon>Tracheophyta</taxon>
        <taxon>Spermatophyta</taxon>
        <taxon>Magnoliopsida</taxon>
        <taxon>eudicotyledons</taxon>
        <taxon>Gunneridae</taxon>
        <taxon>Pentapetalae</taxon>
        <taxon>rosids</taxon>
        <taxon>fabids</taxon>
        <taxon>Cucurbitales</taxon>
        <taxon>Cucurbitaceae</taxon>
        <taxon>Benincaseae</taxon>
        <taxon>Cucumis</taxon>
    </lineage>
</organism>
<dbReference type="InterPro" id="IPR008978">
    <property type="entry name" value="HSP20-like_chaperone"/>
</dbReference>
<keyword evidence="4" id="KW-0812">Transmembrane</keyword>
<dbReference type="InterPro" id="IPR002068">
    <property type="entry name" value="A-crystallin/Hsp20_dom"/>
</dbReference>
<keyword evidence="4" id="KW-0472">Membrane</keyword>
<dbReference type="GeneID" id="103489354"/>
<keyword evidence="4" id="KW-1133">Transmembrane helix</keyword>